<gene>
    <name evidence="2" type="ORF">K505DRAFT_1783</name>
</gene>
<dbReference type="AlphaFoldDB" id="A0A6A6XVS8"/>
<reference evidence="2" key="1">
    <citation type="journal article" date="2020" name="Stud. Mycol.">
        <title>101 Dothideomycetes genomes: a test case for predicting lifestyles and emergence of pathogens.</title>
        <authorList>
            <person name="Haridas S."/>
            <person name="Albert R."/>
            <person name="Binder M."/>
            <person name="Bloem J."/>
            <person name="Labutti K."/>
            <person name="Salamov A."/>
            <person name="Andreopoulos B."/>
            <person name="Baker S."/>
            <person name="Barry K."/>
            <person name="Bills G."/>
            <person name="Bluhm B."/>
            <person name="Cannon C."/>
            <person name="Castanera R."/>
            <person name="Culley D."/>
            <person name="Daum C."/>
            <person name="Ezra D."/>
            <person name="Gonzalez J."/>
            <person name="Henrissat B."/>
            <person name="Kuo A."/>
            <person name="Liang C."/>
            <person name="Lipzen A."/>
            <person name="Lutzoni F."/>
            <person name="Magnuson J."/>
            <person name="Mondo S."/>
            <person name="Nolan M."/>
            <person name="Ohm R."/>
            <person name="Pangilinan J."/>
            <person name="Park H.-J."/>
            <person name="Ramirez L."/>
            <person name="Alfaro M."/>
            <person name="Sun H."/>
            <person name="Tritt A."/>
            <person name="Yoshinaga Y."/>
            <person name="Zwiers L.-H."/>
            <person name="Turgeon B."/>
            <person name="Goodwin S."/>
            <person name="Spatafora J."/>
            <person name="Crous P."/>
            <person name="Grigoriev I."/>
        </authorList>
    </citation>
    <scope>NUCLEOTIDE SEQUENCE</scope>
    <source>
        <strain evidence="2">CBS 109.77</strain>
    </source>
</reference>
<organism evidence="2 3">
    <name type="scientific">Melanomma pulvis-pyrius CBS 109.77</name>
    <dbReference type="NCBI Taxonomy" id="1314802"/>
    <lineage>
        <taxon>Eukaryota</taxon>
        <taxon>Fungi</taxon>
        <taxon>Dikarya</taxon>
        <taxon>Ascomycota</taxon>
        <taxon>Pezizomycotina</taxon>
        <taxon>Dothideomycetes</taxon>
        <taxon>Pleosporomycetidae</taxon>
        <taxon>Pleosporales</taxon>
        <taxon>Melanommataceae</taxon>
        <taxon>Melanomma</taxon>
    </lineage>
</organism>
<evidence type="ECO:0000313" key="2">
    <source>
        <dbReference type="EMBL" id="KAF2800489.1"/>
    </source>
</evidence>
<protein>
    <submittedName>
        <fullName evidence="2">Uncharacterized protein</fullName>
    </submittedName>
</protein>
<keyword evidence="3" id="KW-1185">Reference proteome</keyword>
<evidence type="ECO:0000313" key="3">
    <source>
        <dbReference type="Proteomes" id="UP000799757"/>
    </source>
</evidence>
<proteinExistence type="predicted"/>
<evidence type="ECO:0000256" key="1">
    <source>
        <dbReference type="SAM" id="MobiDB-lite"/>
    </source>
</evidence>
<accession>A0A6A6XVS8</accession>
<name>A0A6A6XVS8_9PLEO</name>
<dbReference type="EMBL" id="MU001747">
    <property type="protein sequence ID" value="KAF2800489.1"/>
    <property type="molecule type" value="Genomic_DNA"/>
</dbReference>
<feature type="region of interest" description="Disordered" evidence="1">
    <location>
        <begin position="96"/>
        <end position="119"/>
    </location>
</feature>
<sequence length="224" mass="25102">MKSRARFTCLLLAATDRTPAATRSKIHVSNRHLRVKLGQLQSRRSPPPPRANISEAPRCLAVKSVFLAMFSGLVQGCLLPERALICLLMIRAHNDQRPTSNDQRPPPPPPPSLCQEAPGTTWRGICMHVKRRRSRRQSRLAKCASSWHQYIVESIQSRLAACRWRALGRGGPPPFLCTGSVHRLCAEILCTGTRSFTAGWRAKKPLVERTSIRTCQVLSMLMYS</sequence>
<dbReference type="Proteomes" id="UP000799757">
    <property type="component" value="Unassembled WGS sequence"/>
</dbReference>